<gene>
    <name evidence="7" type="ORF">NG895_18040</name>
</gene>
<dbReference type="AlphaFoldDB" id="A0A9X2FCS6"/>
<comment type="caution">
    <text evidence="7">The sequence shown here is derived from an EMBL/GenBank/DDBJ whole genome shotgun (WGS) entry which is preliminary data.</text>
</comment>
<reference evidence="7" key="1">
    <citation type="submission" date="2022-06" db="EMBL/GenBank/DDBJ databases">
        <title>Aeoliella straminimaris, a novel planctomycete from sediments.</title>
        <authorList>
            <person name="Vitorino I.R."/>
            <person name="Lage O.M."/>
        </authorList>
    </citation>
    <scope>NUCLEOTIDE SEQUENCE</scope>
    <source>
        <strain evidence="7">ICT_H6.2</strain>
    </source>
</reference>
<protein>
    <submittedName>
        <fullName evidence="7">DUF697 domain-containing protein</fullName>
    </submittedName>
</protein>
<dbReference type="GO" id="GO:0016020">
    <property type="term" value="C:membrane"/>
    <property type="evidence" value="ECO:0007669"/>
    <property type="project" value="UniProtKB-SubCell"/>
</dbReference>
<dbReference type="Pfam" id="PF01926">
    <property type="entry name" value="MMR_HSR1"/>
    <property type="match status" value="1"/>
</dbReference>
<feature type="transmembrane region" description="Helical" evidence="5">
    <location>
        <begin position="447"/>
        <end position="467"/>
    </location>
</feature>
<evidence type="ECO:0000256" key="5">
    <source>
        <dbReference type="SAM" id="Phobius"/>
    </source>
</evidence>
<comment type="subcellular location">
    <subcellularLocation>
        <location evidence="1">Membrane</location>
        <topology evidence="1">Multi-pass membrane protein</topology>
    </subcellularLocation>
</comment>
<evidence type="ECO:0000256" key="3">
    <source>
        <dbReference type="ARBA" id="ARBA00022989"/>
    </source>
</evidence>
<dbReference type="GO" id="GO:0005525">
    <property type="term" value="F:GTP binding"/>
    <property type="evidence" value="ECO:0007669"/>
    <property type="project" value="InterPro"/>
</dbReference>
<dbReference type="GO" id="GO:0005829">
    <property type="term" value="C:cytosol"/>
    <property type="evidence" value="ECO:0007669"/>
    <property type="project" value="TreeGrafter"/>
</dbReference>
<feature type="transmembrane region" description="Helical" evidence="5">
    <location>
        <begin position="420"/>
        <end position="441"/>
    </location>
</feature>
<feature type="transmembrane region" description="Helical" evidence="5">
    <location>
        <begin position="48"/>
        <end position="68"/>
    </location>
</feature>
<keyword evidence="3 5" id="KW-1133">Transmembrane helix</keyword>
<dbReference type="RefSeq" id="WP_252853914.1">
    <property type="nucleotide sequence ID" value="NZ_JAMXLR010000061.1"/>
</dbReference>
<evidence type="ECO:0000256" key="4">
    <source>
        <dbReference type="ARBA" id="ARBA00023136"/>
    </source>
</evidence>
<keyword evidence="4 5" id="KW-0472">Membrane</keyword>
<dbReference type="Pfam" id="PF05128">
    <property type="entry name" value="DUF697"/>
    <property type="match status" value="1"/>
</dbReference>
<evidence type="ECO:0000256" key="1">
    <source>
        <dbReference type="ARBA" id="ARBA00004141"/>
    </source>
</evidence>
<keyword evidence="2 5" id="KW-0812">Transmembrane</keyword>
<dbReference type="InterPro" id="IPR021147">
    <property type="entry name" value="DUF697"/>
</dbReference>
<accession>A0A9X2FCS6</accession>
<evidence type="ECO:0000313" key="7">
    <source>
        <dbReference type="EMBL" id="MCO6045803.1"/>
    </source>
</evidence>
<dbReference type="Proteomes" id="UP001155241">
    <property type="component" value="Unassembled WGS sequence"/>
</dbReference>
<feature type="domain" description="G" evidence="6">
    <location>
        <begin position="142"/>
        <end position="250"/>
    </location>
</feature>
<sequence>MPNRSTTYRFLLLGLVAVAAYFAITLPPTVIGQYAAASEHSRLVGYAYLAVVVLGTVVLVGVMLWVMWKVWQNTRTKERQVERRSKDPSKLSARERRAELTENIAAGRDYAATGGISDAVRGEIERAVAEMESKHEAERLEVVAFGAISSGKSSLLNALAGRDAFRTGVVGGTTSAQSQVEWPGSDRVVLVDTPGLGEVSGEIRGRDAADAAKNADLVLMVVDGPLRDYEHELLETLAEMGKRILICLNKADWFTSGERAELCKQIAEQARGLVSPEDVVSVRSRPVERPIKRVLPDGTEENGTVTEPPDISPLADRLVQIVTKEGDSLLLANLLMQSRGIVDDAKERVLTALDDQARKVIDRYMWAAAGVTGANPVPLLDVAGGTAVTVKMVMDLAGIYKQKIDSETIVEMLSQMTKSLIAMLGASAAAPAVVGAIGTTLKSLPGVGTIAGGLLVGLAQALVTRWIGRVFMKYFKSEMKPTSGSIAELAREEWSLVTRPEELKKLIVKGKQKLEE</sequence>
<evidence type="ECO:0000313" key="8">
    <source>
        <dbReference type="Proteomes" id="UP001155241"/>
    </source>
</evidence>
<evidence type="ECO:0000259" key="6">
    <source>
        <dbReference type="Pfam" id="PF01926"/>
    </source>
</evidence>
<dbReference type="InterPro" id="IPR006073">
    <property type="entry name" value="GTP-bd"/>
</dbReference>
<dbReference type="PANTHER" id="PTHR42714:SF2">
    <property type="entry name" value="TRNA MODIFICATION GTPASE GTPBP3, MITOCHONDRIAL"/>
    <property type="match status" value="1"/>
</dbReference>
<organism evidence="7 8">
    <name type="scientific">Aeoliella straminimaris</name>
    <dbReference type="NCBI Taxonomy" id="2954799"/>
    <lineage>
        <taxon>Bacteria</taxon>
        <taxon>Pseudomonadati</taxon>
        <taxon>Planctomycetota</taxon>
        <taxon>Planctomycetia</taxon>
        <taxon>Pirellulales</taxon>
        <taxon>Lacipirellulaceae</taxon>
        <taxon>Aeoliella</taxon>
    </lineage>
</organism>
<dbReference type="EMBL" id="JAMXLR010000061">
    <property type="protein sequence ID" value="MCO6045803.1"/>
    <property type="molecule type" value="Genomic_DNA"/>
</dbReference>
<dbReference type="Gene3D" id="3.40.50.300">
    <property type="entry name" value="P-loop containing nucleotide triphosphate hydrolases"/>
    <property type="match status" value="1"/>
</dbReference>
<dbReference type="PANTHER" id="PTHR42714">
    <property type="entry name" value="TRNA MODIFICATION GTPASE GTPBP3"/>
    <property type="match status" value="1"/>
</dbReference>
<dbReference type="GO" id="GO:0030488">
    <property type="term" value="P:tRNA methylation"/>
    <property type="evidence" value="ECO:0007669"/>
    <property type="project" value="TreeGrafter"/>
</dbReference>
<dbReference type="GO" id="GO:0002098">
    <property type="term" value="P:tRNA wobble uridine modification"/>
    <property type="evidence" value="ECO:0007669"/>
    <property type="project" value="TreeGrafter"/>
</dbReference>
<evidence type="ECO:0000256" key="2">
    <source>
        <dbReference type="ARBA" id="ARBA00022692"/>
    </source>
</evidence>
<name>A0A9X2FCS6_9BACT</name>
<proteinExistence type="predicted"/>
<dbReference type="InterPro" id="IPR027417">
    <property type="entry name" value="P-loop_NTPase"/>
</dbReference>
<keyword evidence="8" id="KW-1185">Reference proteome</keyword>
<dbReference type="SUPFAM" id="SSF52540">
    <property type="entry name" value="P-loop containing nucleoside triphosphate hydrolases"/>
    <property type="match status" value="1"/>
</dbReference>